<evidence type="ECO:0000259" key="10">
    <source>
        <dbReference type="PROSITE" id="PS51192"/>
    </source>
</evidence>
<dbReference type="AlphaFoldDB" id="A0A327T6H6"/>
<dbReference type="GO" id="GO:0004386">
    <property type="term" value="F:helicase activity"/>
    <property type="evidence" value="ECO:0007669"/>
    <property type="project" value="UniProtKB-KW"/>
</dbReference>
<dbReference type="EMBL" id="QLLR01000002">
    <property type="protein sequence ID" value="RAJ35684.1"/>
    <property type="molecule type" value="Genomic_DNA"/>
</dbReference>
<dbReference type="InterPro" id="IPR011545">
    <property type="entry name" value="DEAD/DEAH_box_helicase_dom"/>
</dbReference>
<dbReference type="STRING" id="188932.AY601_0656"/>
<keyword evidence="2" id="KW-0227">DNA damage</keyword>
<evidence type="ECO:0000313" key="12">
    <source>
        <dbReference type="EMBL" id="RAJ35684.1"/>
    </source>
</evidence>
<dbReference type="SMART" id="SM00487">
    <property type="entry name" value="DEXDc"/>
    <property type="match status" value="1"/>
</dbReference>
<gene>
    <name evidence="12" type="ORF">LY11_00930</name>
</gene>
<dbReference type="GO" id="GO:0003677">
    <property type="term" value="F:DNA binding"/>
    <property type="evidence" value="ECO:0007669"/>
    <property type="project" value="UniProtKB-KW"/>
</dbReference>
<dbReference type="Pfam" id="PF08494">
    <property type="entry name" value="DEAD_assoc"/>
    <property type="match status" value="1"/>
</dbReference>
<dbReference type="OrthoDB" id="9815222at2"/>
<dbReference type="SMART" id="SM00490">
    <property type="entry name" value="HELICc"/>
    <property type="match status" value="1"/>
</dbReference>
<dbReference type="InterPro" id="IPR014001">
    <property type="entry name" value="Helicase_ATP-bd"/>
</dbReference>
<evidence type="ECO:0000256" key="7">
    <source>
        <dbReference type="ARBA" id="ARBA00023204"/>
    </source>
</evidence>
<dbReference type="InterPro" id="IPR027417">
    <property type="entry name" value="P-loop_NTPase"/>
</dbReference>
<dbReference type="PROSITE" id="PS51194">
    <property type="entry name" value="HELICASE_CTER"/>
    <property type="match status" value="1"/>
</dbReference>
<dbReference type="Gene3D" id="3.40.50.300">
    <property type="entry name" value="P-loop containing nucleotide triphosphate hydrolases"/>
    <property type="match status" value="2"/>
</dbReference>
<dbReference type="SUPFAM" id="SSF52540">
    <property type="entry name" value="P-loop containing nucleoside triphosphate hydrolases"/>
    <property type="match status" value="1"/>
</dbReference>
<sequence length="857" mass="96821">MILEKSTGYKKVIKWLKSNKKKPFKFQTDAWQYYAEGYSGLVNAPTGFGKTFSLFLAVVIDELNTQLPVKASAVKRSAVQNSAVKSNLVQSSAAKKRKKSTGLKLIWITPLRSLAKDLARAMREVCLELEIDWQVGVRNGDTPQNEKLKQKKQMPEVLIITPESMHLLLAQKNSLSYFEDLQCIVADEWHELLGSKRGVMAELAISRIKGLVKEKHPERLLRVWGISATIGNMAEALDVLVPDQDVLKTTVVADIEKKIQIKSILPDHIDMLPWAGHLGHKLAHKLLPIIEKSKTTLIFCNTRGQAELWYQNLLKLDENLAGQIAIHHGSIDYELRNWIEEAIHTGVLKAVISTSSLDLGVDFKPVDTVVQIGSPKGVARFLQRAGRSGHSPFETSKIYFLPTHALELVEAAAIKEAARTQNIESRQPVVMAFDTLIQYMVTLAVGDGFDDQKLYNEVKNTFAFRELELAEWNWMMQFITTGGDSLTAYTEFSKVEKEDGLWKVKSRQVAMRHRLHIGTIVSDAMIKVKYLTGGYVGMLEESFMAKMKPGNSFTLAGRVLEFVMVKEMTVLVRKSKLKSAITPSWMGGRMSLTANLGAILRKKYNETLDKTHEDEELDIILPLFERQAKVSHVPKDDEFLIELIKTRDGYHFFAYPFEGRQVHEIMAALIAYRLGKVKPISFSIAMNDYGFELLSEQPIPLDEENIKVLFSPANLGEDIVASINATEMARRKFRDIACISGLVFQGYPGKYVANKHLQSSSSLFFNVFSDYDKHNLLLRQAYDEAFYQQIEEPRLAAALHRIQASKVIIVKAESYTPLCFPIKVDSLRENMSTEELGERIARMTAEADKKQTTRSKK</sequence>
<dbReference type="Proteomes" id="UP000249754">
    <property type="component" value="Unassembled WGS sequence"/>
</dbReference>
<dbReference type="GO" id="GO:0005524">
    <property type="term" value="F:ATP binding"/>
    <property type="evidence" value="ECO:0007669"/>
    <property type="project" value="UniProtKB-KW"/>
</dbReference>
<accession>A0A327T6H6</accession>
<evidence type="ECO:0000256" key="8">
    <source>
        <dbReference type="ARBA" id="ARBA00023235"/>
    </source>
</evidence>
<dbReference type="PANTHER" id="PTHR47962">
    <property type="entry name" value="ATP-DEPENDENT HELICASE LHR-RELATED-RELATED"/>
    <property type="match status" value="1"/>
</dbReference>
<keyword evidence="5" id="KW-0067">ATP-binding</keyword>
<keyword evidence="3" id="KW-0378">Hydrolase</keyword>
<evidence type="ECO:0000256" key="4">
    <source>
        <dbReference type="ARBA" id="ARBA00022806"/>
    </source>
</evidence>
<feature type="domain" description="Helicase C-terminal" evidence="11">
    <location>
        <begin position="285"/>
        <end position="437"/>
    </location>
</feature>
<evidence type="ECO:0000256" key="3">
    <source>
        <dbReference type="ARBA" id="ARBA00022801"/>
    </source>
</evidence>
<dbReference type="PANTHER" id="PTHR47962:SF3">
    <property type="entry name" value="LARGE ATP-DEPENDENT HELICASE-RELATED PROTEIN"/>
    <property type="match status" value="1"/>
</dbReference>
<keyword evidence="6" id="KW-0238">DNA-binding</keyword>
<keyword evidence="8" id="KW-0413">Isomerase</keyword>
<dbReference type="PROSITE" id="PS51192">
    <property type="entry name" value="HELICASE_ATP_BIND_1"/>
    <property type="match status" value="1"/>
</dbReference>
<feature type="domain" description="Helicase ATP-binding" evidence="10">
    <location>
        <begin position="31"/>
        <end position="248"/>
    </location>
</feature>
<dbReference type="InterPro" id="IPR052511">
    <property type="entry name" value="ATP-dep_Helicase"/>
</dbReference>
<dbReference type="Pfam" id="PF00271">
    <property type="entry name" value="Helicase_C"/>
    <property type="match status" value="1"/>
</dbReference>
<dbReference type="NCBIfam" id="TIGR04121">
    <property type="entry name" value="DEXH_lig_assoc"/>
    <property type="match status" value="1"/>
</dbReference>
<dbReference type="InterPro" id="IPR045628">
    <property type="entry name" value="Lhr_WH_dom"/>
</dbReference>
<dbReference type="GO" id="GO:0006281">
    <property type="term" value="P:DNA repair"/>
    <property type="evidence" value="ECO:0007669"/>
    <property type="project" value="UniProtKB-KW"/>
</dbReference>
<dbReference type="InterPro" id="IPR001650">
    <property type="entry name" value="Helicase_C-like"/>
</dbReference>
<evidence type="ECO:0000256" key="2">
    <source>
        <dbReference type="ARBA" id="ARBA00022763"/>
    </source>
</evidence>
<dbReference type="InterPro" id="IPR017170">
    <property type="entry name" value="Lhr-like"/>
</dbReference>
<organism evidence="12 13">
    <name type="scientific">Pedobacter cryoconitis</name>
    <dbReference type="NCBI Taxonomy" id="188932"/>
    <lineage>
        <taxon>Bacteria</taxon>
        <taxon>Pseudomonadati</taxon>
        <taxon>Bacteroidota</taxon>
        <taxon>Sphingobacteriia</taxon>
        <taxon>Sphingobacteriales</taxon>
        <taxon>Sphingobacteriaceae</taxon>
        <taxon>Pedobacter</taxon>
    </lineage>
</organism>
<dbReference type="CDD" id="cd18796">
    <property type="entry name" value="SF2_C_LHR"/>
    <property type="match status" value="1"/>
</dbReference>
<comment type="caution">
    <text evidence="12">The sequence shown here is derived from an EMBL/GenBank/DDBJ whole genome shotgun (WGS) entry which is preliminary data.</text>
</comment>
<evidence type="ECO:0000256" key="1">
    <source>
        <dbReference type="ARBA" id="ARBA00022741"/>
    </source>
</evidence>
<keyword evidence="4 12" id="KW-0347">Helicase</keyword>
<reference evidence="12 13" key="1">
    <citation type="submission" date="2018-06" db="EMBL/GenBank/DDBJ databases">
        <title>Genomic Encyclopedia of Archaeal and Bacterial Type Strains, Phase II (KMG-II): from individual species to whole genera.</title>
        <authorList>
            <person name="Goeker M."/>
        </authorList>
    </citation>
    <scope>NUCLEOTIDE SEQUENCE [LARGE SCALE GENOMIC DNA]</scope>
    <source>
        <strain evidence="12 13">DSM 14825</strain>
    </source>
</reference>
<dbReference type="RefSeq" id="WP_111632530.1">
    <property type="nucleotide sequence ID" value="NZ_QLLR01000002.1"/>
</dbReference>
<keyword evidence="1" id="KW-0547">Nucleotide-binding</keyword>
<evidence type="ECO:0000256" key="9">
    <source>
        <dbReference type="ARBA" id="ARBA00093467"/>
    </source>
</evidence>
<dbReference type="GO" id="GO:0016887">
    <property type="term" value="F:ATP hydrolysis activity"/>
    <property type="evidence" value="ECO:0007669"/>
    <property type="project" value="TreeGrafter"/>
</dbReference>
<evidence type="ECO:0000256" key="5">
    <source>
        <dbReference type="ARBA" id="ARBA00022840"/>
    </source>
</evidence>
<evidence type="ECO:0000256" key="6">
    <source>
        <dbReference type="ARBA" id="ARBA00023125"/>
    </source>
</evidence>
<protein>
    <submittedName>
        <fullName evidence="12">ATP-dependent Lhr-like helicase</fullName>
    </submittedName>
</protein>
<dbReference type="Pfam" id="PF19306">
    <property type="entry name" value="WHD_Lhr"/>
    <property type="match status" value="1"/>
</dbReference>
<dbReference type="InterPro" id="IPR013701">
    <property type="entry name" value="Lhr-like_DEAD/DEAH_assoc"/>
</dbReference>
<evidence type="ECO:0000259" key="11">
    <source>
        <dbReference type="PROSITE" id="PS51194"/>
    </source>
</evidence>
<dbReference type="PIRSF" id="PIRSF037307">
    <property type="entry name" value="Lhr-like_helic_prd"/>
    <property type="match status" value="1"/>
</dbReference>
<comment type="similarity">
    <text evidence="9">Belongs to the Lhr helicase family. Lhr-Core subfamily.</text>
</comment>
<keyword evidence="7" id="KW-0234">DNA repair</keyword>
<dbReference type="InterPro" id="IPR026362">
    <property type="entry name" value="DEXH_lig_assoc"/>
</dbReference>
<evidence type="ECO:0000313" key="13">
    <source>
        <dbReference type="Proteomes" id="UP000249754"/>
    </source>
</evidence>
<name>A0A327T6H6_9SPHI</name>
<proteinExistence type="inferred from homology"/>
<dbReference type="Pfam" id="PF00270">
    <property type="entry name" value="DEAD"/>
    <property type="match status" value="1"/>
</dbReference>